<reference evidence="4" key="1">
    <citation type="submission" date="2018-10" db="EMBL/GenBank/DDBJ databases">
        <title>Population genomic analysis revealed the cold adaptation of white poplar.</title>
        <authorList>
            <person name="Liu Y.-J."/>
        </authorList>
    </citation>
    <scope>NUCLEOTIDE SEQUENCE [LARGE SCALE GENOMIC DNA]</scope>
    <source>
        <strain evidence="4">PAL-ZL1</strain>
    </source>
</reference>
<comment type="similarity">
    <text evidence="1">Belongs to the 'GDSL' lipolytic enzyme family.</text>
</comment>
<comment type="caution">
    <text evidence="4">The sequence shown here is derived from an EMBL/GenBank/DDBJ whole genome shotgun (WGS) entry which is preliminary data.</text>
</comment>
<dbReference type="PANTHER" id="PTHR45966">
    <property type="entry name" value="GDSL-LIKE LIPASE/ACYLHYDROLASE"/>
    <property type="match status" value="1"/>
</dbReference>
<name>A0A4U5QWE6_POPAL</name>
<dbReference type="AlphaFoldDB" id="A0A4U5QWE6"/>
<dbReference type="InterPro" id="IPR035669">
    <property type="entry name" value="SGNH_plant_lipase-like"/>
</dbReference>
<dbReference type="InterPro" id="IPR036514">
    <property type="entry name" value="SGNH_hydro_sf"/>
</dbReference>
<dbReference type="CDD" id="cd01837">
    <property type="entry name" value="SGNH_plant_lipase_like"/>
    <property type="match status" value="1"/>
</dbReference>
<dbReference type="Gene3D" id="3.40.50.1110">
    <property type="entry name" value="SGNH hydrolase"/>
    <property type="match status" value="1"/>
</dbReference>
<dbReference type="SUPFAM" id="SSF52266">
    <property type="entry name" value="SGNH hydrolase"/>
    <property type="match status" value="1"/>
</dbReference>
<organism evidence="4">
    <name type="scientific">Populus alba</name>
    <name type="common">White poplar</name>
    <dbReference type="NCBI Taxonomy" id="43335"/>
    <lineage>
        <taxon>Eukaryota</taxon>
        <taxon>Viridiplantae</taxon>
        <taxon>Streptophyta</taxon>
        <taxon>Embryophyta</taxon>
        <taxon>Tracheophyta</taxon>
        <taxon>Spermatophyta</taxon>
        <taxon>Magnoliopsida</taxon>
        <taxon>eudicotyledons</taxon>
        <taxon>Gunneridae</taxon>
        <taxon>Pentapetalae</taxon>
        <taxon>rosids</taxon>
        <taxon>fabids</taxon>
        <taxon>Malpighiales</taxon>
        <taxon>Salicaceae</taxon>
        <taxon>Saliceae</taxon>
        <taxon>Populus</taxon>
    </lineage>
</organism>
<accession>A0A4U5QWE6</accession>
<dbReference type="InterPro" id="IPR044552">
    <property type="entry name" value="GLIP1-5/GLL25"/>
</dbReference>
<proteinExistence type="inferred from homology"/>
<evidence type="ECO:0000313" key="4">
    <source>
        <dbReference type="EMBL" id="TKS15440.1"/>
    </source>
</evidence>
<dbReference type="PANTHER" id="PTHR45966:SF1">
    <property type="entry name" value="GDSL ESTERASE_LIPASE 1-RELATED"/>
    <property type="match status" value="1"/>
</dbReference>
<keyword evidence="2 3" id="KW-0732">Signal</keyword>
<sequence length="369" mass="41067">MAKISQHFLYAFLLHAVLISARCQATSEHPKKHVVPFFIFGDSILDAGNNNYINTTTLDQANFWPYGETFFKFPTGRFSDGRLAPDFIAEYLNLPLIPPYLQPGNHRYLAGVNFASAGAGALAETHKGFVIDLKTQLSYFRKVKQQLREERGDTETTTFLSKAIYLFSIGSNDYVERFSTNFSAFHSSSKKDYVGMVVGNLTAVVKEIYKNGGRRFGFLNVEPMGCSPYARAALQNSTCGCVDELTVLAKLHNRALTKALEALMGQLKGFKYSNFDFHASLSERINNPSKYGFKEGKVACCGSGPYRGILSCGGKRTIKEYQLCDDASEHLFFDGSHPTEKANYQFAKLMWKGSPSVTGPCNLQTLVQE</sequence>
<feature type="signal peptide" evidence="3">
    <location>
        <begin position="1"/>
        <end position="25"/>
    </location>
</feature>
<dbReference type="Pfam" id="PF00657">
    <property type="entry name" value="Lipase_GDSL"/>
    <property type="match status" value="1"/>
</dbReference>
<dbReference type="GO" id="GO:0016298">
    <property type="term" value="F:lipase activity"/>
    <property type="evidence" value="ECO:0007669"/>
    <property type="project" value="TreeGrafter"/>
</dbReference>
<gene>
    <name evidence="4" type="ORF">D5086_0000034770</name>
</gene>
<protein>
    <submittedName>
        <fullName evidence="4">50 kDa family protein</fullName>
    </submittedName>
</protein>
<evidence type="ECO:0000256" key="3">
    <source>
        <dbReference type="SAM" id="SignalP"/>
    </source>
</evidence>
<feature type="chain" id="PRO_5020575762" evidence="3">
    <location>
        <begin position="26"/>
        <end position="369"/>
    </location>
</feature>
<dbReference type="EMBL" id="RCHU01000091">
    <property type="protein sequence ID" value="TKS15440.1"/>
    <property type="molecule type" value="Genomic_DNA"/>
</dbReference>
<dbReference type="STRING" id="43335.A0A4U5QWE6"/>
<evidence type="ECO:0000256" key="1">
    <source>
        <dbReference type="ARBA" id="ARBA00008668"/>
    </source>
</evidence>
<dbReference type="InterPro" id="IPR001087">
    <property type="entry name" value="GDSL"/>
</dbReference>
<evidence type="ECO:0000256" key="2">
    <source>
        <dbReference type="ARBA" id="ARBA00022729"/>
    </source>
</evidence>